<reference evidence="3 4" key="1">
    <citation type="submission" date="2022-06" db="EMBL/GenBank/DDBJ databases">
        <title>Halomicroarcula sp. a new haloarchaeum isolate from saline soil.</title>
        <authorList>
            <person name="Strakova D."/>
            <person name="Galisteo C."/>
            <person name="Sanchez-Porro C."/>
            <person name="Ventosa A."/>
        </authorList>
    </citation>
    <scope>NUCLEOTIDE SEQUENCE [LARGE SCALE GENOMIC DNA]</scope>
    <source>
        <strain evidence="3 4">S3CR25-11</strain>
    </source>
</reference>
<evidence type="ECO:0008006" key="5">
    <source>
        <dbReference type="Google" id="ProtNLM"/>
    </source>
</evidence>
<feature type="compositionally biased region" description="Basic and acidic residues" evidence="1">
    <location>
        <begin position="227"/>
        <end position="238"/>
    </location>
</feature>
<dbReference type="EMBL" id="JAMQOS010000004">
    <property type="protein sequence ID" value="MDS0283210.1"/>
    <property type="molecule type" value="Genomic_DNA"/>
</dbReference>
<feature type="region of interest" description="Disordered" evidence="1">
    <location>
        <begin position="227"/>
        <end position="302"/>
    </location>
</feature>
<evidence type="ECO:0000313" key="3">
    <source>
        <dbReference type="EMBL" id="MDS0283210.1"/>
    </source>
</evidence>
<evidence type="ECO:0000256" key="1">
    <source>
        <dbReference type="SAM" id="MobiDB-lite"/>
    </source>
</evidence>
<accession>A0ABU2FR16</accession>
<feature type="transmembrane region" description="Helical" evidence="2">
    <location>
        <begin position="39"/>
        <end position="57"/>
    </location>
</feature>
<sequence length="302" mass="30773">MTRRLLRLLVVGTGLVLLVGAVFAGLSTAAVGGDGAPVWLAVPLAIVVVVLSLGKLLRSPAADGVSAAPWTAGGTIVTDPPESTPDSDPISGTELSSVIQQAATDARSAETVEAGLATVRPPLRGALVAALRQGGWSQARIDAALASGSWTDDPVAAAVLDETVRPPDRSLRHRLWAWLFPEKAVRRRTARAIGAVAGTAEAVLPPVVGQNAPRPVPVLEPRLEELQRASDGSLRRAVEGAAAVGAHEYDRSGPEPESTAAGERDTAVAGEDTGVGIATGDDGDGNRDSPTAADWPGEGGAD</sequence>
<comment type="caution">
    <text evidence="3">The sequence shown here is derived from an EMBL/GenBank/DDBJ whole genome shotgun (WGS) entry which is preliminary data.</text>
</comment>
<keyword evidence="2" id="KW-0812">Transmembrane</keyword>
<keyword evidence="2" id="KW-1133">Transmembrane helix</keyword>
<dbReference type="Proteomes" id="UP001268864">
    <property type="component" value="Unassembled WGS sequence"/>
</dbReference>
<evidence type="ECO:0000313" key="4">
    <source>
        <dbReference type="Proteomes" id="UP001268864"/>
    </source>
</evidence>
<feature type="region of interest" description="Disordered" evidence="1">
    <location>
        <begin position="70"/>
        <end position="92"/>
    </location>
</feature>
<name>A0ABU2FR16_9EURY</name>
<dbReference type="RefSeq" id="WP_310901044.1">
    <property type="nucleotide sequence ID" value="NZ_JAMQOS010000004.1"/>
</dbReference>
<proteinExistence type="predicted"/>
<feature type="compositionally biased region" description="Low complexity" evidence="1">
    <location>
        <begin position="78"/>
        <end position="89"/>
    </location>
</feature>
<gene>
    <name evidence="3" type="ORF">NDI86_13845</name>
</gene>
<keyword evidence="2" id="KW-0472">Membrane</keyword>
<keyword evidence="4" id="KW-1185">Reference proteome</keyword>
<evidence type="ECO:0000256" key="2">
    <source>
        <dbReference type="SAM" id="Phobius"/>
    </source>
</evidence>
<dbReference type="Pfam" id="PF23933">
    <property type="entry name" value="DUF7269"/>
    <property type="match status" value="1"/>
</dbReference>
<organism evidence="3 4">
    <name type="scientific">Haloarcula onubensis</name>
    <dbReference type="NCBI Taxonomy" id="2950539"/>
    <lineage>
        <taxon>Archaea</taxon>
        <taxon>Methanobacteriati</taxon>
        <taxon>Methanobacteriota</taxon>
        <taxon>Stenosarchaea group</taxon>
        <taxon>Halobacteria</taxon>
        <taxon>Halobacteriales</taxon>
        <taxon>Haloarculaceae</taxon>
        <taxon>Haloarcula</taxon>
    </lineage>
</organism>
<protein>
    <recommendedName>
        <fullName evidence="5">HEAT repeat domain-containing protein</fullName>
    </recommendedName>
</protein>
<dbReference type="InterPro" id="IPR055693">
    <property type="entry name" value="DUF7269"/>
</dbReference>